<dbReference type="EMBL" id="DSOK01000066">
    <property type="protein sequence ID" value="HEN14253.1"/>
    <property type="molecule type" value="Genomic_DNA"/>
</dbReference>
<accession>A0A7C2P1M4</accession>
<gene>
    <name evidence="2" type="ORF">ENQ76_02125</name>
</gene>
<evidence type="ECO:0000313" key="2">
    <source>
        <dbReference type="EMBL" id="HEN14253.1"/>
    </source>
</evidence>
<dbReference type="AlphaFoldDB" id="A0A7C2P1M4"/>
<reference evidence="2" key="1">
    <citation type="journal article" date="2020" name="mSystems">
        <title>Genome- and Community-Level Interaction Insights into Carbon Utilization and Element Cycling Functions of Hydrothermarchaeota in Hydrothermal Sediment.</title>
        <authorList>
            <person name="Zhou Z."/>
            <person name="Liu Y."/>
            <person name="Xu W."/>
            <person name="Pan J."/>
            <person name="Luo Z.H."/>
            <person name="Li M."/>
        </authorList>
    </citation>
    <scope>NUCLEOTIDE SEQUENCE [LARGE SCALE GENOMIC DNA]</scope>
    <source>
        <strain evidence="2">SpSt-339</strain>
    </source>
</reference>
<protein>
    <submittedName>
        <fullName evidence="2">Uncharacterized protein</fullName>
    </submittedName>
</protein>
<evidence type="ECO:0000256" key="1">
    <source>
        <dbReference type="SAM" id="MobiDB-lite"/>
    </source>
</evidence>
<organism evidence="2">
    <name type="scientific">Schlesneria paludicola</name>
    <dbReference type="NCBI Taxonomy" id="360056"/>
    <lineage>
        <taxon>Bacteria</taxon>
        <taxon>Pseudomonadati</taxon>
        <taxon>Planctomycetota</taxon>
        <taxon>Planctomycetia</taxon>
        <taxon>Planctomycetales</taxon>
        <taxon>Planctomycetaceae</taxon>
        <taxon>Schlesneria</taxon>
    </lineage>
</organism>
<name>A0A7C2P1M4_9PLAN</name>
<sequence>MVRGWLEPLLLILVCCHSAAWLSQEGTDLAQSVSHRFRPCDHNCVHCGFPNTVEFEQVVYRCEACSGSNCRLTDVLTARNWQSLPQPNWPDPAEAPADEPAHEPVVEVSLRPL</sequence>
<proteinExistence type="predicted"/>
<feature type="region of interest" description="Disordered" evidence="1">
    <location>
        <begin position="86"/>
        <end position="113"/>
    </location>
</feature>
<comment type="caution">
    <text evidence="2">The sequence shown here is derived from an EMBL/GenBank/DDBJ whole genome shotgun (WGS) entry which is preliminary data.</text>
</comment>